<accession>A0ABQ1Q5I9</accession>
<proteinExistence type="predicted"/>
<comment type="caution">
    <text evidence="1">The sequence shown here is derived from an EMBL/GenBank/DDBJ whole genome shotgun (WGS) entry which is preliminary data.</text>
</comment>
<organism evidence="1 2">
    <name type="scientific">Halopseudomonas salina</name>
    <dbReference type="NCBI Taxonomy" id="1323744"/>
    <lineage>
        <taxon>Bacteria</taxon>
        <taxon>Pseudomonadati</taxon>
        <taxon>Pseudomonadota</taxon>
        <taxon>Gammaproteobacteria</taxon>
        <taxon>Pseudomonadales</taxon>
        <taxon>Pseudomonadaceae</taxon>
        <taxon>Halopseudomonas</taxon>
    </lineage>
</organism>
<name>A0ABQ1Q5I9_9GAMM</name>
<dbReference type="EMBL" id="BMFF01000012">
    <property type="protein sequence ID" value="GGD12714.1"/>
    <property type="molecule type" value="Genomic_DNA"/>
</dbReference>
<gene>
    <name evidence="1" type="ORF">GCM10007418_34480</name>
</gene>
<sequence length="117" mass="13485">MYTYTKNDRTEQLNELCLALSRLIPIAEKYAPGNLQQYEGAKAEADFLLTNGFTQEELSTLSREVPDVVDRHRDWESQILEQQEDGTWCEPSWFVELEAVLQPALEAAGVLRRLGYY</sequence>
<protein>
    <submittedName>
        <fullName evidence="1">Uncharacterized protein</fullName>
    </submittedName>
</protein>
<reference evidence="2" key="1">
    <citation type="journal article" date="2019" name="Int. J. Syst. Evol. Microbiol.">
        <title>The Global Catalogue of Microorganisms (GCM) 10K type strain sequencing project: providing services to taxonomists for standard genome sequencing and annotation.</title>
        <authorList>
            <consortium name="The Broad Institute Genomics Platform"/>
            <consortium name="The Broad Institute Genome Sequencing Center for Infectious Disease"/>
            <person name="Wu L."/>
            <person name="Ma J."/>
        </authorList>
    </citation>
    <scope>NUCLEOTIDE SEQUENCE [LARGE SCALE GENOMIC DNA]</scope>
    <source>
        <strain evidence="2">CGMCC 1.12482</strain>
    </source>
</reference>
<dbReference type="RefSeq" id="WP_150279455.1">
    <property type="nucleotide sequence ID" value="NZ_BMFF01000012.1"/>
</dbReference>
<dbReference type="Proteomes" id="UP000638188">
    <property type="component" value="Unassembled WGS sequence"/>
</dbReference>
<keyword evidence="2" id="KW-1185">Reference proteome</keyword>
<evidence type="ECO:0000313" key="1">
    <source>
        <dbReference type="EMBL" id="GGD12714.1"/>
    </source>
</evidence>
<evidence type="ECO:0000313" key="2">
    <source>
        <dbReference type="Proteomes" id="UP000638188"/>
    </source>
</evidence>